<feature type="domain" description="Helix-turn-helix" evidence="2">
    <location>
        <begin position="44"/>
        <end position="86"/>
    </location>
</feature>
<dbReference type="Proteomes" id="UP001597344">
    <property type="component" value="Unassembled WGS sequence"/>
</dbReference>
<comment type="caution">
    <text evidence="3">The sequence shown here is derived from an EMBL/GenBank/DDBJ whole genome shotgun (WGS) entry which is preliminary data.</text>
</comment>
<organism evidence="3 4">
    <name type="scientific">Aquimarina celericrescens</name>
    <dbReference type="NCBI Taxonomy" id="1964542"/>
    <lineage>
        <taxon>Bacteria</taxon>
        <taxon>Pseudomonadati</taxon>
        <taxon>Bacteroidota</taxon>
        <taxon>Flavobacteriia</taxon>
        <taxon>Flavobacteriales</taxon>
        <taxon>Flavobacteriaceae</taxon>
        <taxon>Aquimarina</taxon>
    </lineage>
</organism>
<sequence>MQQNIQFVQITPEELVEKTAQRTAELLEDKKEDSKSTDNPKKPMTKQEVADYFNVNLSTVYRWGKDGILSPLGVGGRVYFDREQVEGLAVSLNEK</sequence>
<dbReference type="RefSeq" id="WP_378318994.1">
    <property type="nucleotide sequence ID" value="NZ_JBHUHY010000003.1"/>
</dbReference>
<dbReference type="NCBIfam" id="TIGR01764">
    <property type="entry name" value="excise"/>
    <property type="match status" value="1"/>
</dbReference>
<proteinExistence type="predicted"/>
<feature type="compositionally biased region" description="Basic and acidic residues" evidence="1">
    <location>
        <begin position="24"/>
        <end position="41"/>
    </location>
</feature>
<evidence type="ECO:0000313" key="3">
    <source>
        <dbReference type="EMBL" id="MFD2186008.1"/>
    </source>
</evidence>
<dbReference type="EMBL" id="JBHUHY010000003">
    <property type="protein sequence ID" value="MFD2186008.1"/>
    <property type="molecule type" value="Genomic_DNA"/>
</dbReference>
<accession>A0ABW5ASP1</accession>
<dbReference type="InterPro" id="IPR009061">
    <property type="entry name" value="DNA-bd_dom_put_sf"/>
</dbReference>
<feature type="region of interest" description="Disordered" evidence="1">
    <location>
        <begin position="24"/>
        <end position="47"/>
    </location>
</feature>
<reference evidence="4" key="1">
    <citation type="journal article" date="2019" name="Int. J. Syst. Evol. Microbiol.">
        <title>The Global Catalogue of Microorganisms (GCM) 10K type strain sequencing project: providing services to taxonomists for standard genome sequencing and annotation.</title>
        <authorList>
            <consortium name="The Broad Institute Genomics Platform"/>
            <consortium name="The Broad Institute Genome Sequencing Center for Infectious Disease"/>
            <person name="Wu L."/>
            <person name="Ma J."/>
        </authorList>
    </citation>
    <scope>NUCLEOTIDE SEQUENCE [LARGE SCALE GENOMIC DNA]</scope>
    <source>
        <strain evidence="4">DT92</strain>
    </source>
</reference>
<evidence type="ECO:0000259" key="2">
    <source>
        <dbReference type="Pfam" id="PF12728"/>
    </source>
</evidence>
<dbReference type="InterPro" id="IPR041657">
    <property type="entry name" value="HTH_17"/>
</dbReference>
<dbReference type="InterPro" id="IPR010093">
    <property type="entry name" value="SinI_DNA-bd"/>
</dbReference>
<name>A0ABW5ASP1_9FLAO</name>
<gene>
    <name evidence="3" type="ORF">ACFSJT_04335</name>
</gene>
<evidence type="ECO:0000313" key="4">
    <source>
        <dbReference type="Proteomes" id="UP001597344"/>
    </source>
</evidence>
<keyword evidence="4" id="KW-1185">Reference proteome</keyword>
<protein>
    <submittedName>
        <fullName evidence="3">Helix-turn-helix domain-containing protein</fullName>
    </submittedName>
</protein>
<dbReference type="Pfam" id="PF12728">
    <property type="entry name" value="HTH_17"/>
    <property type="match status" value="1"/>
</dbReference>
<evidence type="ECO:0000256" key="1">
    <source>
        <dbReference type="SAM" id="MobiDB-lite"/>
    </source>
</evidence>
<dbReference type="SUPFAM" id="SSF46955">
    <property type="entry name" value="Putative DNA-binding domain"/>
    <property type="match status" value="1"/>
</dbReference>